<dbReference type="GO" id="GO:0005524">
    <property type="term" value="F:ATP binding"/>
    <property type="evidence" value="ECO:0007669"/>
    <property type="project" value="UniProtKB-KW"/>
</dbReference>
<evidence type="ECO:0000259" key="8">
    <source>
        <dbReference type="PROSITE" id="PS50011"/>
    </source>
</evidence>
<dbReference type="Gene3D" id="1.10.510.10">
    <property type="entry name" value="Transferase(Phosphotransferase) domain 1"/>
    <property type="match status" value="1"/>
</dbReference>
<evidence type="ECO:0000256" key="7">
    <source>
        <dbReference type="ARBA" id="ARBA00048130"/>
    </source>
</evidence>
<dbReference type="SUPFAM" id="SSF48371">
    <property type="entry name" value="ARM repeat"/>
    <property type="match status" value="1"/>
</dbReference>
<name>A0A3N4IAW2_ASCIM</name>
<dbReference type="InterPro" id="IPR011009">
    <property type="entry name" value="Kinase-like_dom_sf"/>
</dbReference>
<keyword evidence="4" id="KW-0418">Kinase</keyword>
<dbReference type="OrthoDB" id="8693905at2759"/>
<dbReference type="GO" id="GO:0005737">
    <property type="term" value="C:cytoplasm"/>
    <property type="evidence" value="ECO:0007669"/>
    <property type="project" value="TreeGrafter"/>
</dbReference>
<dbReference type="InterPro" id="IPR050538">
    <property type="entry name" value="MAP_kinase_kinase_kinase"/>
</dbReference>
<feature type="domain" description="Protein kinase" evidence="8">
    <location>
        <begin position="1"/>
        <end position="157"/>
    </location>
</feature>
<evidence type="ECO:0000256" key="6">
    <source>
        <dbReference type="ARBA" id="ARBA00047919"/>
    </source>
</evidence>
<dbReference type="STRING" id="1160509.A0A3N4IAW2"/>
<protein>
    <recommendedName>
        <fullName evidence="1">mitogen-activated protein kinase</fullName>
        <ecNumber evidence="1">2.7.11.24</ecNumber>
    </recommendedName>
</protein>
<gene>
    <name evidence="9" type="ORF">BJ508DRAFT_414518</name>
</gene>
<proteinExistence type="predicted"/>
<dbReference type="PANTHER" id="PTHR48016">
    <property type="entry name" value="MAP KINASE KINASE KINASE SSK2-RELATED-RELATED"/>
    <property type="match status" value="1"/>
</dbReference>
<reference evidence="9 10" key="1">
    <citation type="journal article" date="2018" name="Nat. Ecol. Evol.">
        <title>Pezizomycetes genomes reveal the molecular basis of ectomycorrhizal truffle lifestyle.</title>
        <authorList>
            <person name="Murat C."/>
            <person name="Payen T."/>
            <person name="Noel B."/>
            <person name="Kuo A."/>
            <person name="Morin E."/>
            <person name="Chen J."/>
            <person name="Kohler A."/>
            <person name="Krizsan K."/>
            <person name="Balestrini R."/>
            <person name="Da Silva C."/>
            <person name="Montanini B."/>
            <person name="Hainaut M."/>
            <person name="Levati E."/>
            <person name="Barry K.W."/>
            <person name="Belfiori B."/>
            <person name="Cichocki N."/>
            <person name="Clum A."/>
            <person name="Dockter R.B."/>
            <person name="Fauchery L."/>
            <person name="Guy J."/>
            <person name="Iotti M."/>
            <person name="Le Tacon F."/>
            <person name="Lindquist E.A."/>
            <person name="Lipzen A."/>
            <person name="Malagnac F."/>
            <person name="Mello A."/>
            <person name="Molinier V."/>
            <person name="Miyauchi S."/>
            <person name="Poulain J."/>
            <person name="Riccioni C."/>
            <person name="Rubini A."/>
            <person name="Sitrit Y."/>
            <person name="Splivallo R."/>
            <person name="Traeger S."/>
            <person name="Wang M."/>
            <person name="Zifcakova L."/>
            <person name="Wipf D."/>
            <person name="Zambonelli A."/>
            <person name="Paolocci F."/>
            <person name="Nowrousian M."/>
            <person name="Ottonello S."/>
            <person name="Baldrian P."/>
            <person name="Spatafora J.W."/>
            <person name="Henrissat B."/>
            <person name="Nagy L.G."/>
            <person name="Aury J.M."/>
            <person name="Wincker P."/>
            <person name="Grigoriev I.V."/>
            <person name="Bonfante P."/>
            <person name="Martin F.M."/>
        </authorList>
    </citation>
    <scope>NUCLEOTIDE SEQUENCE [LARGE SCALE GENOMIC DNA]</scope>
    <source>
        <strain evidence="9 10">RN42</strain>
    </source>
</reference>
<dbReference type="GO" id="GO:0004709">
    <property type="term" value="F:MAP kinase kinase kinase activity"/>
    <property type="evidence" value="ECO:0007669"/>
    <property type="project" value="TreeGrafter"/>
</dbReference>
<dbReference type="SUPFAM" id="SSF56112">
    <property type="entry name" value="Protein kinase-like (PK-like)"/>
    <property type="match status" value="1"/>
</dbReference>
<evidence type="ECO:0000256" key="3">
    <source>
        <dbReference type="ARBA" id="ARBA00022741"/>
    </source>
</evidence>
<evidence type="ECO:0000256" key="1">
    <source>
        <dbReference type="ARBA" id="ARBA00012411"/>
    </source>
</evidence>
<keyword evidence="10" id="KW-1185">Reference proteome</keyword>
<evidence type="ECO:0000313" key="9">
    <source>
        <dbReference type="EMBL" id="RPA81808.1"/>
    </source>
</evidence>
<keyword evidence="3" id="KW-0547">Nucleotide-binding</keyword>
<keyword evidence="2" id="KW-0808">Transferase</keyword>
<dbReference type="GO" id="GO:0004707">
    <property type="term" value="F:MAP kinase activity"/>
    <property type="evidence" value="ECO:0007669"/>
    <property type="project" value="UniProtKB-EC"/>
</dbReference>
<dbReference type="SMART" id="SM00220">
    <property type="entry name" value="S_TKc"/>
    <property type="match status" value="1"/>
</dbReference>
<keyword evidence="5" id="KW-0067">ATP-binding</keyword>
<evidence type="ECO:0000256" key="5">
    <source>
        <dbReference type="ARBA" id="ARBA00022840"/>
    </source>
</evidence>
<dbReference type="Pfam" id="PF00069">
    <property type="entry name" value="Pkinase"/>
    <property type="match status" value="1"/>
</dbReference>
<dbReference type="PROSITE" id="PS50011">
    <property type="entry name" value="PROTEIN_KINASE_DOM"/>
    <property type="match status" value="1"/>
</dbReference>
<organism evidence="9 10">
    <name type="scientific">Ascobolus immersus RN42</name>
    <dbReference type="NCBI Taxonomy" id="1160509"/>
    <lineage>
        <taxon>Eukaryota</taxon>
        <taxon>Fungi</taxon>
        <taxon>Dikarya</taxon>
        <taxon>Ascomycota</taxon>
        <taxon>Pezizomycotina</taxon>
        <taxon>Pezizomycetes</taxon>
        <taxon>Pezizales</taxon>
        <taxon>Ascobolaceae</taxon>
        <taxon>Ascobolus</taxon>
    </lineage>
</organism>
<comment type="catalytic activity">
    <reaction evidence="7">
        <text>L-seryl-[protein] + ATP = O-phospho-L-seryl-[protein] + ADP + H(+)</text>
        <dbReference type="Rhea" id="RHEA:17989"/>
        <dbReference type="Rhea" id="RHEA-COMP:9863"/>
        <dbReference type="Rhea" id="RHEA-COMP:11604"/>
        <dbReference type="ChEBI" id="CHEBI:15378"/>
        <dbReference type="ChEBI" id="CHEBI:29999"/>
        <dbReference type="ChEBI" id="CHEBI:30616"/>
        <dbReference type="ChEBI" id="CHEBI:83421"/>
        <dbReference type="ChEBI" id="CHEBI:456216"/>
        <dbReference type="EC" id="2.7.11.24"/>
    </reaction>
    <physiologicalReaction direction="left-to-right" evidence="7">
        <dbReference type="Rhea" id="RHEA:17990"/>
    </physiologicalReaction>
</comment>
<dbReference type="Proteomes" id="UP000275078">
    <property type="component" value="Unassembled WGS sequence"/>
</dbReference>
<dbReference type="PANTHER" id="PTHR48016:SF4">
    <property type="entry name" value="PROTEIN KINASE DOMAIN-CONTAINING PROTEIN"/>
    <property type="match status" value="1"/>
</dbReference>
<evidence type="ECO:0000256" key="4">
    <source>
        <dbReference type="ARBA" id="ARBA00022777"/>
    </source>
</evidence>
<dbReference type="InterPro" id="IPR016024">
    <property type="entry name" value="ARM-type_fold"/>
</dbReference>
<dbReference type="EC" id="2.7.11.24" evidence="1"/>
<dbReference type="InterPro" id="IPR000719">
    <property type="entry name" value="Prot_kinase_dom"/>
</dbReference>
<comment type="catalytic activity">
    <reaction evidence="6">
        <text>L-threonyl-[protein] + ATP = O-phospho-L-threonyl-[protein] + ADP + H(+)</text>
        <dbReference type="Rhea" id="RHEA:46608"/>
        <dbReference type="Rhea" id="RHEA-COMP:11060"/>
        <dbReference type="Rhea" id="RHEA-COMP:11605"/>
        <dbReference type="ChEBI" id="CHEBI:15378"/>
        <dbReference type="ChEBI" id="CHEBI:30013"/>
        <dbReference type="ChEBI" id="CHEBI:30616"/>
        <dbReference type="ChEBI" id="CHEBI:61977"/>
        <dbReference type="ChEBI" id="CHEBI:456216"/>
        <dbReference type="EC" id="2.7.11.24"/>
    </reaction>
    <physiologicalReaction direction="left-to-right" evidence="6">
        <dbReference type="Rhea" id="RHEA:46609"/>
    </physiologicalReaction>
</comment>
<accession>A0A3N4IAW2</accession>
<sequence length="776" mass="87263">MPESLVALYMQQVLQGLLYLHNQGVVHRDLKGSNLLSTKSGAIKLADFGVATKTSQANETTIVGTPYWMAPEIIQLAGASTASDIWSVGCTILELLTGSPPYFQLSSLSALFRIVNDEHPPIPANVSSAAFDFLLQCFQKDPNLRVPARKLLSHPWLSTSSPPFSEINQETGYPKLTDISGAGVIMDIKPRAAGIYNLSHFKEDDNEEYETVLEGFDELTFEANPVRQDEVCHLFKDNSVLLFEPMSTRCASDDNATLFSLGQAPAVCDASAMVFSDDSNYEVTATLGVLSTHDYSSLIKIIQSTYDQDRVFAALRHLNTIHCCMKDLRLLCTLAVIPVMLKLSTTCFRLDIRVEVALFMERLLRPTAELTDLFLAGGGLSILKQFMCDYSVARTPLAVISLESFIRLSLGLESIMKAEVLSTAMSSFRSRLACANILEFLSWRRYAQTDQILFLMESVSASQFTGQRFTTSGCLLTVLLNAMRFVPGPTQLRIIKLLRGASMRPKNLEAFSRSNSVKGLTRILKSSIPRKDRRELMNHALNVLYNVCHLSRFRQNQAARAGCIPILQQIVAKSLTFRQFAIPILFSMIQSGERAREEVWRNCGVDFLSVLIMDRYWQTGCMGAFSAWLRDDREKVEPRLLLSNFVQTLRHTILKMNVHEFQSMLQSLKEVLSACKIIRRKFFSDDVLRKIIFLLHNQEPLLRVTTLKLLSLAGEHSAWIFSPSIRRCLHASLRLLVSEENSIIVQNLARHMLHISAPAAASLYRVRRHVSHVNYF</sequence>
<dbReference type="EMBL" id="ML119676">
    <property type="protein sequence ID" value="RPA81808.1"/>
    <property type="molecule type" value="Genomic_DNA"/>
</dbReference>
<evidence type="ECO:0000256" key="2">
    <source>
        <dbReference type="ARBA" id="ARBA00022679"/>
    </source>
</evidence>
<evidence type="ECO:0000313" key="10">
    <source>
        <dbReference type="Proteomes" id="UP000275078"/>
    </source>
</evidence>
<dbReference type="AlphaFoldDB" id="A0A3N4IAW2"/>
<dbReference type="InterPro" id="IPR011989">
    <property type="entry name" value="ARM-like"/>
</dbReference>
<dbReference type="Gene3D" id="1.25.10.10">
    <property type="entry name" value="Leucine-rich Repeat Variant"/>
    <property type="match status" value="1"/>
</dbReference>